<sequence length="147" mass="14624">MQLPAGTTSAGLSVVLYNGSGGASYSTRTLPTVTAPADGPAVAVLDYPSNGIQNGSPDGVALVSDGTVLEFLSYEGTFAATNGPAAGTTSTDIGVQEAGSSLRGSRCPACTTPLPTPSCGPARQRPPRRRQRGPGSGPRPGARPRAG</sequence>
<dbReference type="EMBL" id="CP141261">
    <property type="protein sequence ID" value="WRL66255.1"/>
    <property type="molecule type" value="Genomic_DNA"/>
</dbReference>
<reference evidence="2 3" key="1">
    <citation type="submission" date="2023-12" db="EMBL/GenBank/DDBJ databases">
        <title>Blastococcus brunescens sp. nov., an actonobacterium isolated from sandstone collected in sahara desert.</title>
        <authorList>
            <person name="Gtari M."/>
            <person name="Ghodhbane F."/>
        </authorList>
    </citation>
    <scope>NUCLEOTIDE SEQUENCE [LARGE SCALE GENOMIC DNA]</scope>
    <source>
        <strain evidence="2 3">BMG 8361</strain>
    </source>
</reference>
<dbReference type="Proteomes" id="UP001324287">
    <property type="component" value="Chromosome"/>
</dbReference>
<accession>A0ABZ1B618</accession>
<evidence type="ECO:0000313" key="2">
    <source>
        <dbReference type="EMBL" id="WRL66255.1"/>
    </source>
</evidence>
<proteinExistence type="predicted"/>
<keyword evidence="3" id="KW-1185">Reference proteome</keyword>
<protein>
    <submittedName>
        <fullName evidence="2">Uncharacterized protein</fullName>
    </submittedName>
</protein>
<name>A0ABZ1B618_9ACTN</name>
<organism evidence="2 3">
    <name type="scientific">Blastococcus brunescens</name>
    <dbReference type="NCBI Taxonomy" id="1564165"/>
    <lineage>
        <taxon>Bacteria</taxon>
        <taxon>Bacillati</taxon>
        <taxon>Actinomycetota</taxon>
        <taxon>Actinomycetes</taxon>
        <taxon>Geodermatophilales</taxon>
        <taxon>Geodermatophilaceae</taxon>
        <taxon>Blastococcus</taxon>
    </lineage>
</organism>
<evidence type="ECO:0000313" key="3">
    <source>
        <dbReference type="Proteomes" id="UP001324287"/>
    </source>
</evidence>
<dbReference type="RefSeq" id="WP_324277570.1">
    <property type="nucleotide sequence ID" value="NZ_CP141261.1"/>
</dbReference>
<gene>
    <name evidence="2" type="ORF">U6N30_12760</name>
</gene>
<evidence type="ECO:0000256" key="1">
    <source>
        <dbReference type="SAM" id="MobiDB-lite"/>
    </source>
</evidence>
<feature type="region of interest" description="Disordered" evidence="1">
    <location>
        <begin position="97"/>
        <end position="147"/>
    </location>
</feature>